<feature type="compositionally biased region" description="Low complexity" evidence="1">
    <location>
        <begin position="47"/>
        <end position="58"/>
    </location>
</feature>
<proteinExistence type="predicted"/>
<evidence type="ECO:0000313" key="3">
    <source>
        <dbReference type="Proteomes" id="UP001324427"/>
    </source>
</evidence>
<gene>
    <name evidence="2" type="ORF">LTR36_008049</name>
</gene>
<protein>
    <submittedName>
        <fullName evidence="2">Uncharacterized protein</fullName>
    </submittedName>
</protein>
<evidence type="ECO:0000256" key="1">
    <source>
        <dbReference type="SAM" id="MobiDB-lite"/>
    </source>
</evidence>
<dbReference type="AlphaFoldDB" id="A0AAV9J9M3"/>
<feature type="region of interest" description="Disordered" evidence="1">
    <location>
        <begin position="47"/>
        <end position="165"/>
    </location>
</feature>
<evidence type="ECO:0000313" key="2">
    <source>
        <dbReference type="EMBL" id="KAK4541448.1"/>
    </source>
</evidence>
<accession>A0AAV9J9M3</accession>
<feature type="compositionally biased region" description="Acidic residues" evidence="1">
    <location>
        <begin position="125"/>
        <end position="134"/>
    </location>
</feature>
<comment type="caution">
    <text evidence="2">The sequence shown here is derived from an EMBL/GenBank/DDBJ whole genome shotgun (WGS) entry which is preliminary data.</text>
</comment>
<feature type="compositionally biased region" description="Basic and acidic residues" evidence="1">
    <location>
        <begin position="135"/>
        <end position="144"/>
    </location>
</feature>
<dbReference type="EMBL" id="JAVFHQ010000053">
    <property type="protein sequence ID" value="KAK4541448.1"/>
    <property type="molecule type" value="Genomic_DNA"/>
</dbReference>
<reference evidence="2 3" key="1">
    <citation type="submission" date="2021-11" db="EMBL/GenBank/DDBJ databases">
        <title>Black yeast isolated from Biological Soil Crust.</title>
        <authorList>
            <person name="Kurbessoian T."/>
        </authorList>
    </citation>
    <scope>NUCLEOTIDE SEQUENCE [LARGE SCALE GENOMIC DNA]</scope>
    <source>
        <strain evidence="2 3">CCFEE 5522</strain>
    </source>
</reference>
<feature type="compositionally biased region" description="Basic and acidic residues" evidence="1">
    <location>
        <begin position="114"/>
        <end position="124"/>
    </location>
</feature>
<feature type="compositionally biased region" description="Low complexity" evidence="1">
    <location>
        <begin position="68"/>
        <end position="87"/>
    </location>
</feature>
<name>A0AAV9J9M3_9PEZI</name>
<keyword evidence="3" id="KW-1185">Reference proteome</keyword>
<dbReference type="Proteomes" id="UP001324427">
    <property type="component" value="Unassembled WGS sequence"/>
</dbReference>
<organism evidence="2 3">
    <name type="scientific">Oleoguttula mirabilis</name>
    <dbReference type="NCBI Taxonomy" id="1507867"/>
    <lineage>
        <taxon>Eukaryota</taxon>
        <taxon>Fungi</taxon>
        <taxon>Dikarya</taxon>
        <taxon>Ascomycota</taxon>
        <taxon>Pezizomycotina</taxon>
        <taxon>Dothideomycetes</taxon>
        <taxon>Dothideomycetidae</taxon>
        <taxon>Mycosphaerellales</taxon>
        <taxon>Teratosphaeriaceae</taxon>
        <taxon>Oleoguttula</taxon>
    </lineage>
</organism>
<sequence>MGCAGGCVVLTVDLAGFTGPTWAVGGGVVFVAIAMHAPGQQPAYGAQAQQGYGYQDPQTQQQPFDGNGAQYGQDQQQYGQDEQAPGQDEQCGQDEQKPNGAEAPGPKGVQTRVGLDETADHEGEAEAEPAEEHEEVGAAEHEPSKAVGAGHRQFPQDPNDSKLMSHFHVIAVK</sequence>